<accession>A0A8J6BYZ5</accession>
<organism evidence="1 2">
    <name type="scientific">Zizania palustris</name>
    <name type="common">Northern wild rice</name>
    <dbReference type="NCBI Taxonomy" id="103762"/>
    <lineage>
        <taxon>Eukaryota</taxon>
        <taxon>Viridiplantae</taxon>
        <taxon>Streptophyta</taxon>
        <taxon>Embryophyta</taxon>
        <taxon>Tracheophyta</taxon>
        <taxon>Spermatophyta</taxon>
        <taxon>Magnoliopsida</taxon>
        <taxon>Liliopsida</taxon>
        <taxon>Poales</taxon>
        <taxon>Poaceae</taxon>
        <taxon>BOP clade</taxon>
        <taxon>Oryzoideae</taxon>
        <taxon>Oryzeae</taxon>
        <taxon>Zizaniinae</taxon>
        <taxon>Zizania</taxon>
    </lineage>
</organism>
<gene>
    <name evidence="1" type="ORF">GUJ93_ZPchr0013g33810</name>
</gene>
<protein>
    <submittedName>
        <fullName evidence="1">Uncharacterized protein</fullName>
    </submittedName>
</protein>
<name>A0A8J6BYZ5_ZIZPA</name>
<dbReference type="EMBL" id="JAAALK010000079">
    <property type="protein sequence ID" value="KAG8099554.1"/>
    <property type="molecule type" value="Genomic_DNA"/>
</dbReference>
<keyword evidence="2" id="KW-1185">Reference proteome</keyword>
<proteinExistence type="predicted"/>
<dbReference type="Proteomes" id="UP000729402">
    <property type="component" value="Unassembled WGS sequence"/>
</dbReference>
<evidence type="ECO:0000313" key="1">
    <source>
        <dbReference type="EMBL" id="KAG8099554.1"/>
    </source>
</evidence>
<evidence type="ECO:0000313" key="2">
    <source>
        <dbReference type="Proteomes" id="UP000729402"/>
    </source>
</evidence>
<reference evidence="1" key="1">
    <citation type="journal article" date="2021" name="bioRxiv">
        <title>Whole Genome Assembly and Annotation of Northern Wild Rice, Zizania palustris L., Supports a Whole Genome Duplication in the Zizania Genus.</title>
        <authorList>
            <person name="Haas M."/>
            <person name="Kono T."/>
            <person name="Macchietto M."/>
            <person name="Millas R."/>
            <person name="McGilp L."/>
            <person name="Shao M."/>
            <person name="Duquette J."/>
            <person name="Hirsch C.N."/>
            <person name="Kimball J."/>
        </authorList>
    </citation>
    <scope>NUCLEOTIDE SEQUENCE</scope>
    <source>
        <tissue evidence="1">Fresh leaf tissue</tissue>
    </source>
</reference>
<comment type="caution">
    <text evidence="1">The sequence shown here is derived from an EMBL/GenBank/DDBJ whole genome shotgun (WGS) entry which is preliminary data.</text>
</comment>
<dbReference type="AlphaFoldDB" id="A0A8J6BYZ5"/>
<reference evidence="1" key="2">
    <citation type="submission" date="2021-02" db="EMBL/GenBank/DDBJ databases">
        <authorList>
            <person name="Kimball J.A."/>
            <person name="Haas M.W."/>
            <person name="Macchietto M."/>
            <person name="Kono T."/>
            <person name="Duquette J."/>
            <person name="Shao M."/>
        </authorList>
    </citation>
    <scope>NUCLEOTIDE SEQUENCE</scope>
    <source>
        <tissue evidence="1">Fresh leaf tissue</tissue>
    </source>
</reference>
<sequence>MQSPSERHTQASLSLQVQVLALTCRRAVCCVQPPATGRSSGPEPVCKLAYATAADQTGSHKQAEAAARRPFARHACMALVARALRAKTTLLAARARVVSGA</sequence>